<comment type="catalytic activity">
    <reaction evidence="11 12">
        <text>a quinone + NADH + 5 H(+)(in) = a quinol + NAD(+) + 4 H(+)(out)</text>
        <dbReference type="Rhea" id="RHEA:57888"/>
        <dbReference type="ChEBI" id="CHEBI:15378"/>
        <dbReference type="ChEBI" id="CHEBI:24646"/>
        <dbReference type="ChEBI" id="CHEBI:57540"/>
        <dbReference type="ChEBI" id="CHEBI:57945"/>
        <dbReference type="ChEBI" id="CHEBI:132124"/>
    </reaction>
</comment>
<evidence type="ECO:0000256" key="11">
    <source>
        <dbReference type="HAMAP-Rule" id="MF_01394"/>
    </source>
</evidence>
<dbReference type="GO" id="GO:0030964">
    <property type="term" value="C:NADH dehydrogenase complex"/>
    <property type="evidence" value="ECO:0007669"/>
    <property type="project" value="TreeGrafter"/>
</dbReference>
<comment type="subunit">
    <text evidence="11">NDH-1 is composed of 14 different subunits. Subunits NuoA, H, J, K, L, M, N constitute the membrane sector of the complex.</text>
</comment>
<dbReference type="Gene3D" id="1.20.58.1610">
    <property type="entry name" value="NADH:ubiquinone/plastoquinone oxidoreductase, chain 3"/>
    <property type="match status" value="1"/>
</dbReference>
<dbReference type="GO" id="GO:0050136">
    <property type="term" value="F:NADH dehydrogenase (quinone) (non-electrogenic) activity"/>
    <property type="evidence" value="ECO:0007669"/>
    <property type="project" value="UniProtKB-UniRule"/>
</dbReference>
<keyword evidence="8 11" id="KW-1133">Transmembrane helix</keyword>
<keyword evidence="14" id="KW-1185">Reference proteome</keyword>
<dbReference type="PANTHER" id="PTHR11058">
    <property type="entry name" value="NADH-UBIQUINONE OXIDOREDUCTASE CHAIN 3"/>
    <property type="match status" value="1"/>
</dbReference>
<dbReference type="InterPro" id="IPR000440">
    <property type="entry name" value="NADH_UbQ/plastoQ_OxRdtase_su3"/>
</dbReference>
<comment type="similarity">
    <text evidence="2 11 12">Belongs to the complex I subunit 3 family.</text>
</comment>
<comment type="function">
    <text evidence="11">NDH-1 shuttles electrons from NADH, via FMN and iron-sulfur (Fe-S) centers, to quinones in the respiratory chain. The immediate electron acceptor for the enzyme in this species is believed to be ubiquinone. Couples the redox reaction to proton translocation (for every two electrons transferred, four hydrogen ions are translocated across the cytoplasmic membrane), and thus conserves the redox energy in a proton gradient.</text>
</comment>
<evidence type="ECO:0000256" key="3">
    <source>
        <dbReference type="ARBA" id="ARBA00022448"/>
    </source>
</evidence>
<keyword evidence="11 13" id="KW-0830">Ubiquinone</keyword>
<evidence type="ECO:0000313" key="13">
    <source>
        <dbReference type="EMBL" id="AIE86797.1"/>
    </source>
</evidence>
<dbReference type="Proteomes" id="UP000027982">
    <property type="component" value="Chromosome"/>
</dbReference>
<name>A0A068NTV6_FIMGI</name>
<evidence type="ECO:0000256" key="12">
    <source>
        <dbReference type="RuleBase" id="RU003639"/>
    </source>
</evidence>
<dbReference type="AlphaFoldDB" id="A0A068NTV6"/>
<dbReference type="OrthoDB" id="9791970at2"/>
<feature type="transmembrane region" description="Helical" evidence="11">
    <location>
        <begin position="6"/>
        <end position="29"/>
    </location>
</feature>
<evidence type="ECO:0000256" key="10">
    <source>
        <dbReference type="ARBA" id="ARBA00023136"/>
    </source>
</evidence>
<dbReference type="KEGG" id="fgi:OP10G_3429"/>
<organism evidence="13 14">
    <name type="scientific">Fimbriimonas ginsengisoli Gsoil 348</name>
    <dbReference type="NCBI Taxonomy" id="661478"/>
    <lineage>
        <taxon>Bacteria</taxon>
        <taxon>Bacillati</taxon>
        <taxon>Armatimonadota</taxon>
        <taxon>Fimbriimonadia</taxon>
        <taxon>Fimbriimonadales</taxon>
        <taxon>Fimbriimonadaceae</taxon>
        <taxon>Fimbriimonas</taxon>
    </lineage>
</organism>
<dbReference type="GO" id="GO:0005886">
    <property type="term" value="C:plasma membrane"/>
    <property type="evidence" value="ECO:0007669"/>
    <property type="project" value="UniProtKB-SubCell"/>
</dbReference>
<gene>
    <name evidence="11" type="primary">nuoA</name>
    <name evidence="13" type="ORF">OP10G_3429</name>
</gene>
<dbReference type="HOGENOM" id="CLU_119549_0_0_0"/>
<keyword evidence="9 11" id="KW-0520">NAD</keyword>
<keyword evidence="7 11" id="KW-1278">Translocase</keyword>
<dbReference type="STRING" id="661478.OP10G_3429"/>
<dbReference type="HAMAP" id="MF_01394">
    <property type="entry name" value="NDH1_NuoA"/>
    <property type="match status" value="1"/>
</dbReference>
<keyword evidence="4 11" id="KW-1003">Cell membrane</keyword>
<feature type="transmembrane region" description="Helical" evidence="11">
    <location>
        <begin position="94"/>
        <end position="116"/>
    </location>
</feature>
<keyword evidence="3 11" id="KW-0813">Transport</keyword>
<evidence type="ECO:0000256" key="7">
    <source>
        <dbReference type="ARBA" id="ARBA00022967"/>
    </source>
</evidence>
<evidence type="ECO:0000256" key="6">
    <source>
        <dbReference type="ARBA" id="ARBA00022719"/>
    </source>
</evidence>
<accession>A0A068NTV6</accession>
<dbReference type="PANTHER" id="PTHR11058:SF22">
    <property type="entry name" value="NADH-QUINONE OXIDOREDUCTASE SUBUNIT A"/>
    <property type="match status" value="1"/>
</dbReference>
<evidence type="ECO:0000313" key="14">
    <source>
        <dbReference type="Proteomes" id="UP000027982"/>
    </source>
</evidence>
<reference evidence="13 14" key="1">
    <citation type="journal article" date="2014" name="PLoS ONE">
        <title>The first complete genome sequence of the class fimbriimonadia in the phylum armatimonadetes.</title>
        <authorList>
            <person name="Hu Z.Y."/>
            <person name="Wang Y.Z."/>
            <person name="Im W.T."/>
            <person name="Wang S.Y."/>
            <person name="Zhao G.P."/>
            <person name="Zheng H.J."/>
            <person name="Quan Z.X."/>
        </authorList>
    </citation>
    <scope>NUCLEOTIDE SEQUENCE [LARGE SCALE GENOMIC DNA]</scope>
    <source>
        <strain evidence="13">Gsoil 348</strain>
    </source>
</reference>
<evidence type="ECO:0000256" key="4">
    <source>
        <dbReference type="ARBA" id="ARBA00022475"/>
    </source>
</evidence>
<dbReference type="eggNOG" id="COG0838">
    <property type="taxonomic scope" value="Bacteria"/>
</dbReference>
<dbReference type="EMBL" id="CP007139">
    <property type="protein sequence ID" value="AIE86797.1"/>
    <property type="molecule type" value="Genomic_DNA"/>
</dbReference>
<protein>
    <recommendedName>
        <fullName evidence="11">NADH-quinone oxidoreductase subunit A</fullName>
        <ecNumber evidence="11">7.1.1.-</ecNumber>
    </recommendedName>
    <alternativeName>
        <fullName evidence="11">NADH dehydrogenase I subunit A</fullName>
    </alternativeName>
    <alternativeName>
        <fullName evidence="11">NDH-1 subunit A</fullName>
    </alternativeName>
    <alternativeName>
        <fullName evidence="11">NUO1</fullName>
    </alternativeName>
</protein>
<dbReference type="GO" id="GO:0008137">
    <property type="term" value="F:NADH dehydrogenase (ubiquinone) activity"/>
    <property type="evidence" value="ECO:0007669"/>
    <property type="project" value="InterPro"/>
</dbReference>
<evidence type="ECO:0000256" key="2">
    <source>
        <dbReference type="ARBA" id="ARBA00008472"/>
    </source>
</evidence>
<evidence type="ECO:0000256" key="8">
    <source>
        <dbReference type="ARBA" id="ARBA00022989"/>
    </source>
</evidence>
<sequence length="161" mass="17568">MNDAYVGILVLMGVAAALAGVLVTASWILGPKKQTPYKSAPYECGVAPVGDAHERFPIKFYLVAIVFILFDIEAVFLWGFYTAYKNAPANDNQFVIYAFFEFLTYMATWILGYVYAIRVGAIDWDESSTLAPEKMLSRRGTTTTDVAVPESTLVGAGGGTK</sequence>
<keyword evidence="5 11" id="KW-0812">Transmembrane</keyword>
<dbReference type="Pfam" id="PF00507">
    <property type="entry name" value="Oxidored_q4"/>
    <property type="match status" value="1"/>
</dbReference>
<dbReference type="EC" id="7.1.1.-" evidence="11"/>
<keyword evidence="6 11" id="KW-0874">Quinone</keyword>
<proteinExistence type="inferred from homology"/>
<evidence type="ECO:0000256" key="1">
    <source>
        <dbReference type="ARBA" id="ARBA00004141"/>
    </source>
</evidence>
<dbReference type="InterPro" id="IPR038430">
    <property type="entry name" value="NDAH_ubi_oxred_su3_sf"/>
</dbReference>
<evidence type="ECO:0000256" key="5">
    <source>
        <dbReference type="ARBA" id="ARBA00022692"/>
    </source>
</evidence>
<keyword evidence="10 11" id="KW-0472">Membrane</keyword>
<dbReference type="RefSeq" id="WP_025229267.1">
    <property type="nucleotide sequence ID" value="NZ_CP007139.1"/>
</dbReference>
<feature type="transmembrane region" description="Helical" evidence="11">
    <location>
        <begin position="60"/>
        <end position="82"/>
    </location>
</feature>
<dbReference type="InterPro" id="IPR023043">
    <property type="entry name" value="NAD(P)H_OxRDtase_bac/plastid"/>
</dbReference>
<evidence type="ECO:0000256" key="9">
    <source>
        <dbReference type="ARBA" id="ARBA00023027"/>
    </source>
</evidence>
<dbReference type="GO" id="GO:0048038">
    <property type="term" value="F:quinone binding"/>
    <property type="evidence" value="ECO:0007669"/>
    <property type="project" value="UniProtKB-KW"/>
</dbReference>
<comment type="subcellular location">
    <subcellularLocation>
        <location evidence="11 12">Cell membrane</location>
        <topology evidence="11 12">Multi-pass membrane protein</topology>
    </subcellularLocation>
    <subcellularLocation>
        <location evidence="1">Membrane</location>
        <topology evidence="1">Multi-pass membrane protein</topology>
    </subcellularLocation>
</comment>